<dbReference type="InterPro" id="IPR022620">
    <property type="entry name" value="DUF2666"/>
</dbReference>
<evidence type="ECO:0000259" key="1">
    <source>
        <dbReference type="Pfam" id="PF10869"/>
    </source>
</evidence>
<dbReference type="AlphaFoldDB" id="A0A832ZCG9"/>
<evidence type="ECO:0000313" key="3">
    <source>
        <dbReference type="Proteomes" id="UP000653692"/>
    </source>
</evidence>
<gene>
    <name evidence="2" type="ORF">EYH24_02795</name>
</gene>
<dbReference type="Pfam" id="PF10869">
    <property type="entry name" value="DUF2666"/>
    <property type="match status" value="2"/>
</dbReference>
<feature type="domain" description="DUF2666" evidence="1">
    <location>
        <begin position="138"/>
        <end position="262"/>
    </location>
</feature>
<feature type="domain" description="DUF2666" evidence="1">
    <location>
        <begin position="4"/>
        <end position="105"/>
    </location>
</feature>
<accession>A0A832ZCG9</accession>
<proteinExistence type="predicted"/>
<name>A0A832ZCG9_9EURY</name>
<dbReference type="Proteomes" id="UP000653692">
    <property type="component" value="Unassembled WGS sequence"/>
</dbReference>
<comment type="caution">
    <text evidence="2">The sequence shown here is derived from an EMBL/GenBank/DDBJ whole genome shotgun (WGS) entry which is preliminary data.</text>
</comment>
<dbReference type="EMBL" id="DQUR01000098">
    <property type="protein sequence ID" value="HIP88890.1"/>
    <property type="molecule type" value="Genomic_DNA"/>
</dbReference>
<evidence type="ECO:0000313" key="2">
    <source>
        <dbReference type="EMBL" id="HIP88890.1"/>
    </source>
</evidence>
<reference evidence="2" key="1">
    <citation type="journal article" date="2020" name="ISME J.">
        <title>Gammaproteobacteria mediating utilization of methyl-, sulfur- and petroleum organic compounds in deep ocean hydrothermal plumes.</title>
        <authorList>
            <person name="Zhou Z."/>
            <person name="Liu Y."/>
            <person name="Pan J."/>
            <person name="Cron B.R."/>
            <person name="Toner B.M."/>
            <person name="Anantharaman K."/>
            <person name="Breier J.A."/>
            <person name="Dick G.J."/>
            <person name="Li M."/>
        </authorList>
    </citation>
    <scope>NUCLEOTIDE SEQUENCE</scope>
    <source>
        <strain evidence="2">SZUA-1476</strain>
    </source>
</reference>
<protein>
    <submittedName>
        <fullName evidence="2">DUF2666 domain-containing protein</fullName>
    </submittedName>
</protein>
<organism evidence="2 3">
    <name type="scientific">Thermococcus paralvinellae</name>
    <dbReference type="NCBI Taxonomy" id="582419"/>
    <lineage>
        <taxon>Archaea</taxon>
        <taxon>Methanobacteriati</taxon>
        <taxon>Methanobacteriota</taxon>
        <taxon>Thermococci</taxon>
        <taxon>Thermococcales</taxon>
        <taxon>Thermococcaceae</taxon>
        <taxon>Thermococcus</taxon>
    </lineage>
</organism>
<sequence>MKIEDHIIFTAKHRGWKVGDKLLVMADENIAHFLASVSNTVSTKIPEYLADVVDVAAIMNLAKEIAKKDLWEVIKTLKSPKTSRTLGKIVFETDKNLKKHLVEVSKALLVRETFSRKINVYYPEGSMKELKIIPPYKEDHVNFTAKHGNWIVVKRLMIDEKTPPADVARILASINETTTAKLPVYAKIDLKGINEWFAEIKKAKRDVEIKAVVDKYLHFPAHKYAPDGFIEHAKIYALRKMLEKVGLGIDIPAKSLEKYLEKKG</sequence>